<dbReference type="InterPro" id="IPR012931">
    <property type="entry name" value="TraG_N_Proteobacteria"/>
</dbReference>
<reference evidence="5" key="1">
    <citation type="submission" date="2022-08" db="EMBL/GenBank/DDBJ databases">
        <authorList>
            <person name="Kim S.-J."/>
        </authorList>
    </citation>
    <scope>NUCLEOTIDE SEQUENCE</scope>
    <source>
        <strain evidence="5">KJ</strain>
    </source>
</reference>
<evidence type="ECO:0000313" key="6">
    <source>
        <dbReference type="Proteomes" id="UP001246473"/>
    </source>
</evidence>
<feature type="signal peptide" evidence="3">
    <location>
        <begin position="1"/>
        <end position="25"/>
    </location>
</feature>
<dbReference type="AlphaFoldDB" id="A0AAP5QBR4"/>
<feature type="compositionally biased region" description="Basic and acidic residues" evidence="1">
    <location>
        <begin position="1010"/>
        <end position="1036"/>
    </location>
</feature>
<feature type="compositionally biased region" description="Low complexity" evidence="1">
    <location>
        <begin position="973"/>
        <end position="984"/>
    </location>
</feature>
<keyword evidence="2" id="KW-1133">Transmembrane helix</keyword>
<gene>
    <name evidence="5" type="ORF">ParKJ_22835</name>
</gene>
<protein>
    <submittedName>
        <fullName evidence="5">Conjugal transfer protein TraG N-terminal domain-containing protein</fullName>
    </submittedName>
</protein>
<dbReference type="Pfam" id="PF07916">
    <property type="entry name" value="TraG_N"/>
    <property type="match status" value="1"/>
</dbReference>
<organism evidence="5 6">
    <name type="scientific">Paraburkholderia fungorum</name>
    <dbReference type="NCBI Taxonomy" id="134537"/>
    <lineage>
        <taxon>Bacteria</taxon>
        <taxon>Pseudomonadati</taxon>
        <taxon>Pseudomonadota</taxon>
        <taxon>Betaproteobacteria</taxon>
        <taxon>Burkholderiales</taxon>
        <taxon>Burkholderiaceae</taxon>
        <taxon>Paraburkholderia</taxon>
    </lineage>
</organism>
<name>A0AAP5QBR4_9BURK</name>
<feature type="region of interest" description="Disordered" evidence="1">
    <location>
        <begin position="636"/>
        <end position="663"/>
    </location>
</feature>
<keyword evidence="2" id="KW-0812">Transmembrane</keyword>
<feature type="region of interest" description="Disordered" evidence="1">
    <location>
        <begin position="932"/>
        <end position="985"/>
    </location>
</feature>
<dbReference type="RefSeq" id="WP_315697133.1">
    <property type="nucleotide sequence ID" value="NZ_JANSLM010000008.1"/>
</dbReference>
<keyword evidence="2" id="KW-0472">Membrane</keyword>
<accession>A0AAP5QBR4</accession>
<feature type="region of interest" description="Disordered" evidence="1">
    <location>
        <begin position="1010"/>
        <end position="1081"/>
    </location>
</feature>
<dbReference type="Proteomes" id="UP001246473">
    <property type="component" value="Unassembled WGS sequence"/>
</dbReference>
<evidence type="ECO:0000259" key="4">
    <source>
        <dbReference type="Pfam" id="PF07916"/>
    </source>
</evidence>
<evidence type="ECO:0000256" key="1">
    <source>
        <dbReference type="SAM" id="MobiDB-lite"/>
    </source>
</evidence>
<dbReference type="EMBL" id="JANSLM010000008">
    <property type="protein sequence ID" value="MDT8840264.1"/>
    <property type="molecule type" value="Genomic_DNA"/>
</dbReference>
<evidence type="ECO:0000313" key="5">
    <source>
        <dbReference type="EMBL" id="MDT8840264.1"/>
    </source>
</evidence>
<feature type="transmembrane region" description="Helical" evidence="2">
    <location>
        <begin position="63"/>
        <end position="82"/>
    </location>
</feature>
<feature type="transmembrane region" description="Helical" evidence="2">
    <location>
        <begin position="402"/>
        <end position="423"/>
    </location>
</feature>
<keyword evidence="3" id="KW-0732">Signal</keyword>
<feature type="compositionally biased region" description="Polar residues" evidence="1">
    <location>
        <begin position="713"/>
        <end position="723"/>
    </location>
</feature>
<sequence length="1081" mass="111844">MRRKSTAFATLAGFVAFLYCGTAFAQNASSTFPVFWVAGDPQQVANAFQGLAAFFGNGNSSSAVMTGGLLAGSLAGLIVALFSSATRQQFMLGPWFVSTVVTMAMFSSQTTITVKPFFSDNGTTVTPQNIVVNHVPIGVAYPAGIASEMTKVVSDVYLQWFTEPGDGGVSVQGTAGLLSPLKMLLKLQEVYDCSQSNTTICNNLVAYMKYCPVQTLASQSMQSNTGISDVLNNSPGGTPNGQLQGTTQFYQVTTDSSGNQTITSTAVPCSQAGPQIYQAMATYIDSDSFTSDVLARSSSAEPDGPSTVAAADTMLNTLSQNIAATAQSANATMTGNGQQRDATMMNLVFSPIFRAAQQASLDQSQAAYTFTTLMGNARNKAMIDTAGEASLFESFMTNAMNAFSFLFVALTPIVVIVAITMGVGGFKIYAAWFLMGIWSQGWLPVATVLSYYVQTSFWSRLLAFASSPTMSPASIDNFYTQVSSTIYAGSTMIGATPIITLSLLTGSVYTLTSLAGRATGTGRDYMDTDRNDGNAYNLANADAARQQVTSQGLEFAGQNGAGVQALTSAFAHGATANAGAIVRGDVATAATIEFGQGLSNTFRAGQSAQLSAETAHQRVQSLTDQLQQLTAQRHSVGLDVNGGGDHSHGTSTGNDNTTGQNKTLTNVKGEHVDKANQASVSGTAGLKVAGIGGGVTASASSGQGTTNGQSGADSKTQGNQNKVSTDDKYSTTDGVRFSDSNSLDNQISHTRTALAQAQQAEKEALQRNQQFAHDAQSAMQSGAKTSVNVADLATMAYQTSDPSRIGDAVRSAVYSDAVQTAQGLARSGQIADNAESVVNKAQEITNQTLAGADFSKANNLSAMLSRGVLSNDSGVHTAAQAGVAALASQAGRSGLAESILEKSSLDRFISQTEASPTNSALNRVAMGSTTLGASPLNPASSPLGAPGALPGGGGSGWMSGGSGFGGGFGSSGGTASPGSTPPLSQEIANAANQMHLPAGSRDVAMAEASRIERGQATDQTSLDRRTHNTEQYDPKGDVTLLDAKNEPADHGLPPRAPSPSSHATQDTVNIYDRPLHPARKN</sequence>
<proteinExistence type="predicted"/>
<feature type="compositionally biased region" description="Low complexity" evidence="1">
    <location>
        <begin position="938"/>
        <end position="948"/>
    </location>
</feature>
<feature type="chain" id="PRO_5042850816" evidence="3">
    <location>
        <begin position="26"/>
        <end position="1081"/>
    </location>
</feature>
<evidence type="ECO:0000256" key="2">
    <source>
        <dbReference type="SAM" id="Phobius"/>
    </source>
</evidence>
<feature type="domain" description="TraG N-terminal Proteobacteria" evidence="4">
    <location>
        <begin position="37"/>
        <end position="523"/>
    </location>
</feature>
<feature type="compositionally biased region" description="Polar residues" evidence="1">
    <location>
        <begin position="1058"/>
        <end position="1068"/>
    </location>
</feature>
<comment type="caution">
    <text evidence="5">The sequence shown here is derived from an EMBL/GenBank/DDBJ whole genome shotgun (WGS) entry which is preliminary data.</text>
</comment>
<evidence type="ECO:0000256" key="3">
    <source>
        <dbReference type="SAM" id="SignalP"/>
    </source>
</evidence>
<feature type="region of interest" description="Disordered" evidence="1">
    <location>
        <begin position="698"/>
        <end position="743"/>
    </location>
</feature>
<feature type="compositionally biased region" description="Low complexity" evidence="1">
    <location>
        <begin position="698"/>
        <end position="712"/>
    </location>
</feature>
<feature type="transmembrane region" description="Helical" evidence="2">
    <location>
        <begin position="429"/>
        <end position="453"/>
    </location>
</feature>
<feature type="compositionally biased region" description="Gly residues" evidence="1">
    <location>
        <begin position="949"/>
        <end position="972"/>
    </location>
</feature>